<dbReference type="Gene3D" id="3.40.50.450">
    <property type="match status" value="1"/>
</dbReference>
<reference evidence="1 2" key="1">
    <citation type="submission" date="2017-01" db="EMBL/GenBank/DDBJ databases">
        <title>Draft genome sequence of Bacillus oleronius.</title>
        <authorList>
            <person name="Allam M."/>
        </authorList>
    </citation>
    <scope>NUCLEOTIDE SEQUENCE [LARGE SCALE GENOMIC DNA]</scope>
    <source>
        <strain evidence="1 2">DSM 9356</strain>
    </source>
</reference>
<sequence>MKFYIASGLQNKEIVRDVANQLKEKGHIHTYDWTKNEHISTIEELREIGQKEKDAVLEADTVIVLLPGGKGTHIELGLALGQEKRIYLYSATSDINQPHATSTFYHLPEVEKVIGSIEELVNRVIS</sequence>
<dbReference type="GeneID" id="79870561"/>
<dbReference type="RefSeq" id="WP_078109130.1">
    <property type="nucleotide sequence ID" value="NZ_BOQX01000013.1"/>
</dbReference>
<proteinExistence type="predicted"/>
<keyword evidence="2" id="KW-1185">Reference proteome</keyword>
<evidence type="ECO:0000313" key="2">
    <source>
        <dbReference type="Proteomes" id="UP000189761"/>
    </source>
</evidence>
<protein>
    <submittedName>
        <fullName evidence="1">Group-specific protein</fullName>
    </submittedName>
</protein>
<dbReference type="Pfam" id="PF05014">
    <property type="entry name" value="Nuc_deoxyrib_tr"/>
    <property type="match status" value="1"/>
</dbReference>
<gene>
    <name evidence="1" type="ORF">BWZ43_00420</name>
</gene>
<dbReference type="SUPFAM" id="SSF52309">
    <property type="entry name" value="N-(deoxy)ribosyltransferase-like"/>
    <property type="match status" value="1"/>
</dbReference>
<organism evidence="1 2">
    <name type="scientific">Heyndrickxia oleronia</name>
    <dbReference type="NCBI Taxonomy" id="38875"/>
    <lineage>
        <taxon>Bacteria</taxon>
        <taxon>Bacillati</taxon>
        <taxon>Bacillota</taxon>
        <taxon>Bacilli</taxon>
        <taxon>Bacillales</taxon>
        <taxon>Bacillaceae</taxon>
        <taxon>Heyndrickxia</taxon>
    </lineage>
</organism>
<comment type="caution">
    <text evidence="1">The sequence shown here is derived from an EMBL/GenBank/DDBJ whole genome shotgun (WGS) entry which is preliminary data.</text>
</comment>
<name>A0A8E2ICF9_9BACI</name>
<dbReference type="AlphaFoldDB" id="A0A8E2ICF9"/>
<accession>A0A8E2ICF9</accession>
<dbReference type="InterPro" id="IPR007710">
    <property type="entry name" value="Nucleoside_deoxyribTrfase"/>
</dbReference>
<dbReference type="Proteomes" id="UP000189761">
    <property type="component" value="Unassembled WGS sequence"/>
</dbReference>
<evidence type="ECO:0000313" key="1">
    <source>
        <dbReference type="EMBL" id="OOP70332.1"/>
    </source>
</evidence>
<dbReference type="EMBL" id="MTLA01000004">
    <property type="protein sequence ID" value="OOP70332.1"/>
    <property type="molecule type" value="Genomic_DNA"/>
</dbReference>